<feature type="domain" description="Carrier" evidence="5">
    <location>
        <begin position="986"/>
        <end position="1061"/>
    </location>
</feature>
<name>A0A7L5DP38_9BACT</name>
<dbReference type="InterPro" id="IPR029058">
    <property type="entry name" value="AB_hydrolase_fold"/>
</dbReference>
<gene>
    <name evidence="6" type="ORF">HH216_18365</name>
</gene>
<evidence type="ECO:0000313" key="6">
    <source>
        <dbReference type="EMBL" id="QJD80156.1"/>
    </source>
</evidence>
<dbReference type="Gene3D" id="3.30.559.10">
    <property type="entry name" value="Chloramphenicol acetyltransferase-like domain"/>
    <property type="match status" value="1"/>
</dbReference>
<comment type="cofactor">
    <cofactor evidence="1">
        <name>pantetheine 4'-phosphate</name>
        <dbReference type="ChEBI" id="CHEBI:47942"/>
    </cofactor>
</comment>
<reference evidence="6 7" key="1">
    <citation type="submission" date="2020-04" db="EMBL/GenBank/DDBJ databases">
        <title>Genome sequencing of novel species.</title>
        <authorList>
            <person name="Heo J."/>
            <person name="Kim S.-J."/>
            <person name="Kim J.-S."/>
            <person name="Hong S.-B."/>
            <person name="Kwon S.-W."/>
        </authorList>
    </citation>
    <scope>NUCLEOTIDE SEQUENCE [LARGE SCALE GENOMIC DNA]</scope>
    <source>
        <strain evidence="6 7">CJU-R4</strain>
    </source>
</reference>
<dbReference type="RefSeq" id="WP_169552115.1">
    <property type="nucleotide sequence ID" value="NZ_CP051677.1"/>
</dbReference>
<dbReference type="Gene3D" id="1.10.1200.10">
    <property type="entry name" value="ACP-like"/>
    <property type="match status" value="1"/>
</dbReference>
<dbReference type="InterPro" id="IPR020845">
    <property type="entry name" value="AMP-binding_CS"/>
</dbReference>
<dbReference type="InterPro" id="IPR000873">
    <property type="entry name" value="AMP-dep_synth/lig_dom"/>
</dbReference>
<dbReference type="InterPro" id="IPR036736">
    <property type="entry name" value="ACP-like_sf"/>
</dbReference>
<comment type="similarity">
    <text evidence="2">Belongs to the ATP-dependent AMP-binding enzyme family.</text>
</comment>
<dbReference type="FunFam" id="1.10.1200.10:FF:000005">
    <property type="entry name" value="Nonribosomal peptide synthetase 1"/>
    <property type="match status" value="1"/>
</dbReference>
<evidence type="ECO:0000259" key="5">
    <source>
        <dbReference type="PROSITE" id="PS50075"/>
    </source>
</evidence>
<dbReference type="SUPFAM" id="SSF56801">
    <property type="entry name" value="Acetyl-CoA synthetase-like"/>
    <property type="match status" value="1"/>
</dbReference>
<dbReference type="GO" id="GO:0031177">
    <property type="term" value="F:phosphopantetheine binding"/>
    <property type="evidence" value="ECO:0007669"/>
    <property type="project" value="InterPro"/>
</dbReference>
<dbReference type="InterPro" id="IPR001031">
    <property type="entry name" value="Thioesterase"/>
</dbReference>
<dbReference type="FunFam" id="3.40.50.980:FF:000001">
    <property type="entry name" value="Non-ribosomal peptide synthetase"/>
    <property type="match status" value="1"/>
</dbReference>
<dbReference type="InterPro" id="IPR009081">
    <property type="entry name" value="PP-bd_ACP"/>
</dbReference>
<dbReference type="InterPro" id="IPR010071">
    <property type="entry name" value="AA_adenyl_dom"/>
</dbReference>
<dbReference type="GO" id="GO:0044550">
    <property type="term" value="P:secondary metabolite biosynthetic process"/>
    <property type="evidence" value="ECO:0007669"/>
    <property type="project" value="UniProtKB-ARBA"/>
</dbReference>
<dbReference type="InterPro" id="IPR001242">
    <property type="entry name" value="Condensation_dom"/>
</dbReference>
<dbReference type="GO" id="GO:0005737">
    <property type="term" value="C:cytoplasm"/>
    <property type="evidence" value="ECO:0007669"/>
    <property type="project" value="TreeGrafter"/>
</dbReference>
<dbReference type="SUPFAM" id="SSF52777">
    <property type="entry name" value="CoA-dependent acyltransferases"/>
    <property type="match status" value="2"/>
</dbReference>
<dbReference type="InterPro" id="IPR023213">
    <property type="entry name" value="CAT-like_dom_sf"/>
</dbReference>
<dbReference type="Pfam" id="PF00550">
    <property type="entry name" value="PP-binding"/>
    <property type="match status" value="1"/>
</dbReference>
<evidence type="ECO:0000313" key="7">
    <source>
        <dbReference type="Proteomes" id="UP000501128"/>
    </source>
</evidence>
<dbReference type="Pfam" id="PF00501">
    <property type="entry name" value="AMP-binding"/>
    <property type="match status" value="1"/>
</dbReference>
<keyword evidence="4" id="KW-0597">Phosphoprotein</keyword>
<dbReference type="Pfam" id="PF13193">
    <property type="entry name" value="AMP-binding_C"/>
    <property type="match status" value="1"/>
</dbReference>
<dbReference type="NCBIfam" id="TIGR01733">
    <property type="entry name" value="AA-adenyl-dom"/>
    <property type="match status" value="1"/>
</dbReference>
<dbReference type="PROSITE" id="PS00455">
    <property type="entry name" value="AMP_BINDING"/>
    <property type="match status" value="1"/>
</dbReference>
<dbReference type="SUPFAM" id="SSF47336">
    <property type="entry name" value="ACP-like"/>
    <property type="match status" value="1"/>
</dbReference>
<dbReference type="KEGG" id="srho:HH216_18365"/>
<evidence type="ECO:0000256" key="1">
    <source>
        <dbReference type="ARBA" id="ARBA00001957"/>
    </source>
</evidence>
<dbReference type="EMBL" id="CP051677">
    <property type="protein sequence ID" value="QJD80156.1"/>
    <property type="molecule type" value="Genomic_DNA"/>
</dbReference>
<evidence type="ECO:0000256" key="2">
    <source>
        <dbReference type="ARBA" id="ARBA00006432"/>
    </source>
</evidence>
<dbReference type="GO" id="GO:0043041">
    <property type="term" value="P:amino acid activation for nonribosomal peptide biosynthetic process"/>
    <property type="evidence" value="ECO:0007669"/>
    <property type="project" value="TreeGrafter"/>
</dbReference>
<keyword evidence="7" id="KW-1185">Reference proteome</keyword>
<dbReference type="FunFam" id="3.40.50.12780:FF:000012">
    <property type="entry name" value="Non-ribosomal peptide synthetase"/>
    <property type="match status" value="1"/>
</dbReference>
<organism evidence="6 7">
    <name type="scientific">Spirosoma rhododendri</name>
    <dbReference type="NCBI Taxonomy" id="2728024"/>
    <lineage>
        <taxon>Bacteria</taxon>
        <taxon>Pseudomonadati</taxon>
        <taxon>Bacteroidota</taxon>
        <taxon>Cytophagia</taxon>
        <taxon>Cytophagales</taxon>
        <taxon>Cytophagaceae</taxon>
        <taxon>Spirosoma</taxon>
    </lineage>
</organism>
<sequence>MTLSTPHAKIVDFDPFAGPAFSHIAPSTEAQMEIWAACLLGGDDASRAYNESISLQFTGFLDRYALEQALFTLITRHEALRSVLSPDGKTVCVYTDSPVRLQFRDVSAELPENQQRQLTDYTREESTYVFDLQHGPLLKATLFSLSASSHYFVMTAHHIICDGWSTGIMLQELGTLYSAYTQKMAAKLPDAIPFSQYARERFLFNQSDDYQQSERYWLDQYADNIPTVHLPTDFPRKTPRSFDSDRLDYPLKPDVVAAVKKMGLKAGCGFVTTLMTAFEVLLYRLTGQNDIVLGLPAADQSATGHYQLVGHCVSLLPLRSKLTADVSFLEFLKHRKTAVQDALDHRLITFGSLLKKLSMARDLSTIPLVPVVFNVDMGLDDGVHFHDLTFQLISNPRAYENFELFVNISGAGNALTVEWSYNTQLFTAETIRKMMVEFEHILSTITVDPSVMIGSINLIETNRLLEQLARWNNTQADYPRDTPLDQLIEQTSATYATKPALIFNGSTLSYRQLNETANQLAHYLLASGVRQGDIIGVAVDRSPDMLIALLAILRAGAAYLPLDPTYPQDRISFMVADSGAKRVLVSRNYQGRLRGQTTELVMEDTALAIAGYPTTAPALTHSGDSLAYVLYTSGSTGKPKGVLIEHRNLVNLLWSMAQAPGISDNDTLLAVTTISFDIAGLELFLPLLVGATVYLTDTATAKDGRALLALVKSAQISVMQATPSTWRMMLDSDWTDRLPLKALCGGEALPKDLATHLLTRCDELWNVYGPTETTIWSTVKRIVSADDITIGRPINNTQVYILDAFLKPVAEGLAGEIYIAGDGVARGYLNRQELTNERFVTNPFTGGAPGTMYRTGDLGEFRADGDIHCLGRVDHQVKIRGHRIELLEIEAVLAALEGIKEAVVTAHDDRQGHPQLVAYVVPLHLASQEQILVWKQQMQQHLPDYMIPVHFVAVKHIPLTPNGKVDRKSLPAPLVGEPGTRTDYVGPRTDVEQRVAAIWLDCLKLDKLDVFDNFFELGGHSLVAVQVMNRLEKETGKRLPLSTLFEYPTVEKLALALQMDGTSVVWDALVPIKPQGTKMPLYIVHGAGLHVLLFNTLAMHMDPDQPVYGLQAKGINSADKPHDSIEEMATYYIDAIMAKNPDGPYALAGFSFGGVIAYEMSRQLTAQGKVVKMLAMFDTYVYEARQYDSWLRKMSGNMLVSLKTRFYVLTQLKDDPQHTLLVKTESLKRKISQLYRRVKYDEDHLKVFLGNYYDVYQKSQAAYTKYVLVPHQVRIDLFRAKERIFYMHDFEFLGWKPFALKGVTVHEVPGNHNSLFDPPNDKSFARTLQNVLDKA</sequence>
<dbReference type="PROSITE" id="PS50075">
    <property type="entry name" value="CARRIER"/>
    <property type="match status" value="1"/>
</dbReference>
<dbReference type="Gene3D" id="3.30.559.30">
    <property type="entry name" value="Nonribosomal peptide synthetase, condensation domain"/>
    <property type="match status" value="1"/>
</dbReference>
<dbReference type="CDD" id="cd19531">
    <property type="entry name" value="LCL_NRPS-like"/>
    <property type="match status" value="1"/>
</dbReference>
<dbReference type="Pfam" id="PF00668">
    <property type="entry name" value="Condensation"/>
    <property type="match status" value="1"/>
</dbReference>
<accession>A0A7L5DP38</accession>
<dbReference type="PANTHER" id="PTHR45527:SF1">
    <property type="entry name" value="FATTY ACID SYNTHASE"/>
    <property type="match status" value="1"/>
</dbReference>
<dbReference type="Gene3D" id="3.30.300.30">
    <property type="match status" value="1"/>
</dbReference>
<proteinExistence type="inferred from homology"/>
<dbReference type="SUPFAM" id="SSF53474">
    <property type="entry name" value="alpha/beta-Hydrolases"/>
    <property type="match status" value="1"/>
</dbReference>
<dbReference type="Proteomes" id="UP000501128">
    <property type="component" value="Chromosome"/>
</dbReference>
<dbReference type="Gene3D" id="2.30.38.10">
    <property type="entry name" value="Luciferase, Domain 3"/>
    <property type="match status" value="1"/>
</dbReference>
<evidence type="ECO:0000256" key="4">
    <source>
        <dbReference type="ARBA" id="ARBA00022553"/>
    </source>
</evidence>
<keyword evidence="3" id="KW-0596">Phosphopantetheine</keyword>
<dbReference type="PANTHER" id="PTHR45527">
    <property type="entry name" value="NONRIBOSOMAL PEPTIDE SYNTHETASE"/>
    <property type="match status" value="1"/>
</dbReference>
<protein>
    <submittedName>
        <fullName evidence="6">Amino acid adenylation domain-containing protein</fullName>
    </submittedName>
</protein>
<dbReference type="GO" id="GO:0003824">
    <property type="term" value="F:catalytic activity"/>
    <property type="evidence" value="ECO:0007669"/>
    <property type="project" value="InterPro"/>
</dbReference>
<dbReference type="FunFam" id="3.30.300.30:FF:000010">
    <property type="entry name" value="Enterobactin synthetase component F"/>
    <property type="match status" value="1"/>
</dbReference>
<dbReference type="Pfam" id="PF00975">
    <property type="entry name" value="Thioesterase"/>
    <property type="match status" value="1"/>
</dbReference>
<dbReference type="SMART" id="SM00823">
    <property type="entry name" value="PKS_PP"/>
    <property type="match status" value="1"/>
</dbReference>
<evidence type="ECO:0000256" key="3">
    <source>
        <dbReference type="ARBA" id="ARBA00022450"/>
    </source>
</evidence>
<dbReference type="InterPro" id="IPR045851">
    <property type="entry name" value="AMP-bd_C_sf"/>
</dbReference>
<dbReference type="Gene3D" id="3.40.50.1820">
    <property type="entry name" value="alpha/beta hydrolase"/>
    <property type="match status" value="1"/>
</dbReference>
<dbReference type="CDD" id="cd12116">
    <property type="entry name" value="A_NRPS_Ta1_like"/>
    <property type="match status" value="1"/>
</dbReference>
<dbReference type="Gene3D" id="3.40.50.980">
    <property type="match status" value="2"/>
</dbReference>
<dbReference type="InterPro" id="IPR025110">
    <property type="entry name" value="AMP-bd_C"/>
</dbReference>
<dbReference type="InterPro" id="IPR020806">
    <property type="entry name" value="PKS_PP-bd"/>
</dbReference>